<organism evidence="2 3">
    <name type="scientific">Arthrospiribacter ruber</name>
    <dbReference type="NCBI Taxonomy" id="2487934"/>
    <lineage>
        <taxon>Bacteria</taxon>
        <taxon>Pseudomonadati</taxon>
        <taxon>Bacteroidota</taxon>
        <taxon>Cytophagia</taxon>
        <taxon>Cytophagales</taxon>
        <taxon>Cyclobacteriaceae</taxon>
        <taxon>Arthrospiribacter</taxon>
    </lineage>
</organism>
<evidence type="ECO:0000313" key="2">
    <source>
        <dbReference type="EMBL" id="MBW3467108.1"/>
    </source>
</evidence>
<comment type="caution">
    <text evidence="2">The sequence shown here is derived from an EMBL/GenBank/DDBJ whole genome shotgun (WGS) entry which is preliminary data.</text>
</comment>
<dbReference type="PANTHER" id="PTHR43267:SF3">
    <property type="entry name" value="THIF PROTEIN"/>
    <property type="match status" value="1"/>
</dbReference>
<dbReference type="GO" id="GO:0061503">
    <property type="term" value="F:tRNA threonylcarbamoyladenosine dehydratase"/>
    <property type="evidence" value="ECO:0007669"/>
    <property type="project" value="TreeGrafter"/>
</dbReference>
<name>A0A951IX17_9BACT</name>
<dbReference type="InterPro" id="IPR000594">
    <property type="entry name" value="ThiF_NAD_FAD-bd"/>
</dbReference>
<gene>
    <name evidence="2" type="ORF">EGN73_04695</name>
</gene>
<sequence>MKIIGSFEKLNPVLHHILDPADFQDEATISELLEDPYVAVLDSMESQVRDLIKLRNPRITFNSQELEQEAKDFLKKQGDGFGNWVFYPWKRALVKVLPEKEFVEVRTVRNKFKITQEEQDLLFTKKIGIVGLSVGQSVALGLAMERVCGELRIADFDHVELGNLNRIRTSICHIGLKKTEIVRREIAELDPYLKVSVFKEGLNEDNMEDFFTGEGKLDLLVEECDSIQMKIRSRIKAKALQTPVLMDTSDRGMLDIERFDLEPDRPVFHGKLSGLGNEEGLLDGFAHKEKQVLGAILDFDKLSPRAKSSIAEIGKSITNWPQLASSVIMGGGFCTHLAREILLGHQVNSGRFYVDLDEILK</sequence>
<dbReference type="Pfam" id="PF00899">
    <property type="entry name" value="ThiF"/>
    <property type="match status" value="1"/>
</dbReference>
<protein>
    <recommendedName>
        <fullName evidence="1">THIF-type NAD/FAD binding fold domain-containing protein</fullName>
    </recommendedName>
</protein>
<proteinExistence type="predicted"/>
<evidence type="ECO:0000313" key="3">
    <source>
        <dbReference type="Proteomes" id="UP000727490"/>
    </source>
</evidence>
<reference evidence="2 3" key="1">
    <citation type="journal article" date="2020" name="Syst. Appl. Microbiol.">
        <title>Arthrospiribacter ruber gen. nov., sp. nov., a novel bacterium isolated from Arthrospira cultures.</title>
        <authorList>
            <person name="Waleron M."/>
            <person name="Misztak A."/>
            <person name="Waleron M.M."/>
            <person name="Furmaniak M."/>
            <person name="Mrozik A."/>
            <person name="Waleron K."/>
        </authorList>
    </citation>
    <scope>NUCLEOTIDE SEQUENCE [LARGE SCALE GENOMIC DNA]</scope>
    <source>
        <strain evidence="2 3">DPMB0001</strain>
    </source>
</reference>
<evidence type="ECO:0000259" key="1">
    <source>
        <dbReference type="Pfam" id="PF00899"/>
    </source>
</evidence>
<dbReference type="CDD" id="cd01483">
    <property type="entry name" value="E1_enzyme_family"/>
    <property type="match status" value="1"/>
</dbReference>
<dbReference type="AlphaFoldDB" id="A0A951IX17"/>
<feature type="domain" description="THIF-type NAD/FAD binding fold" evidence="1">
    <location>
        <begin position="114"/>
        <end position="244"/>
    </location>
</feature>
<dbReference type="Proteomes" id="UP000727490">
    <property type="component" value="Unassembled WGS sequence"/>
</dbReference>
<dbReference type="RefSeq" id="WP_219287313.1">
    <property type="nucleotide sequence ID" value="NZ_RPHB01000002.1"/>
</dbReference>
<dbReference type="InterPro" id="IPR045886">
    <property type="entry name" value="ThiF/MoeB/HesA"/>
</dbReference>
<keyword evidence="3" id="KW-1185">Reference proteome</keyword>
<dbReference type="PANTHER" id="PTHR43267">
    <property type="entry name" value="TRNA THREONYLCARBAMOYLADENOSINE DEHYDRATASE"/>
    <property type="match status" value="1"/>
</dbReference>
<dbReference type="GO" id="GO:0061504">
    <property type="term" value="P:cyclic threonylcarbamoyladenosine biosynthetic process"/>
    <property type="evidence" value="ECO:0007669"/>
    <property type="project" value="TreeGrafter"/>
</dbReference>
<dbReference type="EMBL" id="RPHB01000002">
    <property type="protein sequence ID" value="MBW3467108.1"/>
    <property type="molecule type" value="Genomic_DNA"/>
</dbReference>
<accession>A0A951IX17</accession>